<dbReference type="EMBL" id="BSST01000001">
    <property type="protein sequence ID" value="GLX80249.1"/>
    <property type="molecule type" value="Genomic_DNA"/>
</dbReference>
<reference evidence="1 2" key="1">
    <citation type="submission" date="2023-03" db="EMBL/GenBank/DDBJ databases">
        <title>Draft genome sequence of Thalassotalea insulae KCTC 62186T.</title>
        <authorList>
            <person name="Sawabe T."/>
        </authorList>
    </citation>
    <scope>NUCLEOTIDE SEQUENCE [LARGE SCALE GENOMIC DNA]</scope>
    <source>
        <strain evidence="1 2">KCTC 62186</strain>
    </source>
</reference>
<name>A0ABQ6GX51_9GAMM</name>
<evidence type="ECO:0008006" key="3">
    <source>
        <dbReference type="Google" id="ProtNLM"/>
    </source>
</evidence>
<organism evidence="1 2">
    <name type="scientific">Thalassotalea insulae</name>
    <dbReference type="NCBI Taxonomy" id="2056778"/>
    <lineage>
        <taxon>Bacteria</taxon>
        <taxon>Pseudomonadati</taxon>
        <taxon>Pseudomonadota</taxon>
        <taxon>Gammaproteobacteria</taxon>
        <taxon>Alteromonadales</taxon>
        <taxon>Colwelliaceae</taxon>
        <taxon>Thalassotalea</taxon>
    </lineage>
</organism>
<sequence>MKRPKRTFTPVEKELVSDLWKQGTGFSDIGKVLDVAPGTVFTALGLNGQLS</sequence>
<keyword evidence="2" id="KW-1185">Reference proteome</keyword>
<evidence type="ECO:0000313" key="1">
    <source>
        <dbReference type="EMBL" id="GLX80249.1"/>
    </source>
</evidence>
<protein>
    <recommendedName>
        <fullName evidence="3">IS30 family transposase</fullName>
    </recommendedName>
</protein>
<comment type="caution">
    <text evidence="1">The sequence shown here is derived from an EMBL/GenBank/DDBJ whole genome shotgun (WGS) entry which is preliminary data.</text>
</comment>
<evidence type="ECO:0000313" key="2">
    <source>
        <dbReference type="Proteomes" id="UP001157186"/>
    </source>
</evidence>
<dbReference type="Gene3D" id="1.10.10.60">
    <property type="entry name" value="Homeodomain-like"/>
    <property type="match status" value="1"/>
</dbReference>
<dbReference type="Proteomes" id="UP001157186">
    <property type="component" value="Unassembled WGS sequence"/>
</dbReference>
<gene>
    <name evidence="1" type="ORF">tinsulaeT_35890</name>
</gene>
<accession>A0ABQ6GX51</accession>
<proteinExistence type="predicted"/>